<comment type="caution">
    <text evidence="11">The sequence shown here is derived from an EMBL/GenBank/DDBJ whole genome shotgun (WGS) entry which is preliminary data.</text>
</comment>
<dbReference type="SUPFAM" id="SSF47384">
    <property type="entry name" value="Homodimeric domain of signal transducing histidine kinase"/>
    <property type="match status" value="1"/>
</dbReference>
<dbReference type="Pfam" id="PF02518">
    <property type="entry name" value="HATPase_c"/>
    <property type="match status" value="1"/>
</dbReference>
<dbReference type="InterPro" id="IPR036097">
    <property type="entry name" value="HisK_dim/P_sf"/>
</dbReference>
<dbReference type="CDD" id="cd00082">
    <property type="entry name" value="HisKA"/>
    <property type="match status" value="1"/>
</dbReference>
<feature type="domain" description="Histidine kinase" evidence="10">
    <location>
        <begin position="427"/>
        <end position="661"/>
    </location>
</feature>
<dbReference type="GO" id="GO:0007234">
    <property type="term" value="P:osmosensory signaling via phosphorelay pathway"/>
    <property type="evidence" value="ECO:0007669"/>
    <property type="project" value="TreeGrafter"/>
</dbReference>
<keyword evidence="4" id="KW-0808">Transferase</keyword>
<feature type="transmembrane region" description="Helical" evidence="9">
    <location>
        <begin position="295"/>
        <end position="313"/>
    </location>
</feature>
<dbReference type="PANTHER" id="PTHR42878">
    <property type="entry name" value="TWO-COMPONENT HISTIDINE KINASE"/>
    <property type="match status" value="1"/>
</dbReference>
<accession>A0A4R6Y7V4</accession>
<keyword evidence="12" id="KW-1185">Reference proteome</keyword>
<keyword evidence="3" id="KW-0597">Phosphoprotein</keyword>
<keyword evidence="9" id="KW-0812">Transmembrane</keyword>
<dbReference type="Gene3D" id="3.30.565.10">
    <property type="entry name" value="Histidine kinase-like ATPase, C-terminal domain"/>
    <property type="match status" value="1"/>
</dbReference>
<evidence type="ECO:0000256" key="3">
    <source>
        <dbReference type="ARBA" id="ARBA00022553"/>
    </source>
</evidence>
<dbReference type="EMBL" id="SNZE01000010">
    <property type="protein sequence ID" value="TDR31439.1"/>
    <property type="molecule type" value="Genomic_DNA"/>
</dbReference>
<dbReference type="GO" id="GO:0000155">
    <property type="term" value="F:phosphorelay sensor kinase activity"/>
    <property type="evidence" value="ECO:0007669"/>
    <property type="project" value="InterPro"/>
</dbReference>
<dbReference type="RefSeq" id="WP_133620198.1">
    <property type="nucleotide sequence ID" value="NZ_SNZE01000010.1"/>
</dbReference>
<dbReference type="InterPro" id="IPR036890">
    <property type="entry name" value="HATPase_C_sf"/>
</dbReference>
<keyword evidence="7" id="KW-0067">ATP-binding</keyword>
<dbReference type="PRINTS" id="PR00344">
    <property type="entry name" value="BCTRLSENSOR"/>
</dbReference>
<feature type="transmembrane region" description="Helical" evidence="9">
    <location>
        <begin position="320"/>
        <end position="337"/>
    </location>
</feature>
<dbReference type="GO" id="GO:0005524">
    <property type="term" value="F:ATP binding"/>
    <property type="evidence" value="ECO:0007669"/>
    <property type="project" value="UniProtKB-KW"/>
</dbReference>
<evidence type="ECO:0000256" key="8">
    <source>
        <dbReference type="ARBA" id="ARBA00023012"/>
    </source>
</evidence>
<dbReference type="PANTHER" id="PTHR42878:SF7">
    <property type="entry name" value="SENSOR HISTIDINE KINASE GLRK"/>
    <property type="match status" value="1"/>
</dbReference>
<evidence type="ECO:0000256" key="4">
    <source>
        <dbReference type="ARBA" id="ARBA00022679"/>
    </source>
</evidence>
<reference evidence="11 12" key="1">
    <citation type="submission" date="2019-03" db="EMBL/GenBank/DDBJ databases">
        <title>Genomic Encyclopedia of Type Strains, Phase IV (KMG-IV): sequencing the most valuable type-strain genomes for metagenomic binning, comparative biology and taxonomic classification.</title>
        <authorList>
            <person name="Goeker M."/>
        </authorList>
    </citation>
    <scope>NUCLEOTIDE SEQUENCE [LARGE SCALE GENOMIC DNA]</scope>
    <source>
        <strain evidence="11 12">DSM 102852</strain>
    </source>
</reference>
<evidence type="ECO:0000256" key="1">
    <source>
        <dbReference type="ARBA" id="ARBA00000085"/>
    </source>
</evidence>
<keyword evidence="5" id="KW-0547">Nucleotide-binding</keyword>
<evidence type="ECO:0000256" key="7">
    <source>
        <dbReference type="ARBA" id="ARBA00022840"/>
    </source>
</evidence>
<evidence type="ECO:0000259" key="10">
    <source>
        <dbReference type="PROSITE" id="PS50109"/>
    </source>
</evidence>
<evidence type="ECO:0000256" key="5">
    <source>
        <dbReference type="ARBA" id="ARBA00022741"/>
    </source>
</evidence>
<dbReference type="Gene3D" id="1.10.287.130">
    <property type="match status" value="1"/>
</dbReference>
<comment type="catalytic activity">
    <reaction evidence="1">
        <text>ATP + protein L-histidine = ADP + protein N-phospho-L-histidine.</text>
        <dbReference type="EC" id="2.7.13.3"/>
    </reaction>
</comment>
<name>A0A4R6Y7V4_9BURK</name>
<dbReference type="GO" id="GO:0000156">
    <property type="term" value="F:phosphorelay response regulator activity"/>
    <property type="evidence" value="ECO:0007669"/>
    <property type="project" value="TreeGrafter"/>
</dbReference>
<organism evidence="11 12">
    <name type="scientific">Hydromonas duriensis</name>
    <dbReference type="NCBI Taxonomy" id="1527608"/>
    <lineage>
        <taxon>Bacteria</taxon>
        <taxon>Pseudomonadati</taxon>
        <taxon>Pseudomonadota</taxon>
        <taxon>Betaproteobacteria</taxon>
        <taxon>Burkholderiales</taxon>
        <taxon>Burkholderiaceae</taxon>
        <taxon>Hydromonas</taxon>
    </lineage>
</organism>
<protein>
    <recommendedName>
        <fullName evidence="2">histidine kinase</fullName>
        <ecNumber evidence="2">2.7.13.3</ecNumber>
    </recommendedName>
</protein>
<evidence type="ECO:0000313" key="11">
    <source>
        <dbReference type="EMBL" id="TDR31439.1"/>
    </source>
</evidence>
<dbReference type="Proteomes" id="UP000294480">
    <property type="component" value="Unassembled WGS sequence"/>
</dbReference>
<dbReference type="OrthoDB" id="9806704at2"/>
<dbReference type="InterPro" id="IPR003594">
    <property type="entry name" value="HATPase_dom"/>
</dbReference>
<keyword evidence="6" id="KW-0418">Kinase</keyword>
<evidence type="ECO:0000256" key="6">
    <source>
        <dbReference type="ARBA" id="ARBA00022777"/>
    </source>
</evidence>
<dbReference type="SMART" id="SM00387">
    <property type="entry name" value="HATPase_c"/>
    <property type="match status" value="1"/>
</dbReference>
<dbReference type="AlphaFoldDB" id="A0A4R6Y7V4"/>
<dbReference type="InterPro" id="IPR050351">
    <property type="entry name" value="BphY/WalK/GraS-like"/>
</dbReference>
<evidence type="ECO:0000256" key="2">
    <source>
        <dbReference type="ARBA" id="ARBA00012438"/>
    </source>
</evidence>
<dbReference type="InterPro" id="IPR007890">
    <property type="entry name" value="CHASE2"/>
</dbReference>
<keyword evidence="9" id="KW-1133">Transmembrane helix</keyword>
<dbReference type="PROSITE" id="PS50109">
    <property type="entry name" value="HIS_KIN"/>
    <property type="match status" value="1"/>
</dbReference>
<keyword evidence="8" id="KW-0902">Two-component regulatory system</keyword>
<dbReference type="SMART" id="SM01080">
    <property type="entry name" value="CHASE2"/>
    <property type="match status" value="1"/>
</dbReference>
<dbReference type="EC" id="2.7.13.3" evidence="2"/>
<keyword evidence="9" id="KW-0472">Membrane</keyword>
<dbReference type="CDD" id="cd00075">
    <property type="entry name" value="HATPase"/>
    <property type="match status" value="1"/>
</dbReference>
<dbReference type="Pfam" id="PF05226">
    <property type="entry name" value="CHASE2"/>
    <property type="match status" value="1"/>
</dbReference>
<dbReference type="InterPro" id="IPR005467">
    <property type="entry name" value="His_kinase_dom"/>
</dbReference>
<feature type="transmembrane region" description="Helical" evidence="9">
    <location>
        <begin position="16"/>
        <end position="34"/>
    </location>
</feature>
<dbReference type="GO" id="GO:0030295">
    <property type="term" value="F:protein kinase activator activity"/>
    <property type="evidence" value="ECO:0007669"/>
    <property type="project" value="TreeGrafter"/>
</dbReference>
<feature type="transmembrane region" description="Helical" evidence="9">
    <location>
        <begin position="343"/>
        <end position="362"/>
    </location>
</feature>
<dbReference type="InterPro" id="IPR003661">
    <property type="entry name" value="HisK_dim/P_dom"/>
</dbReference>
<proteinExistence type="predicted"/>
<evidence type="ECO:0000313" key="12">
    <source>
        <dbReference type="Proteomes" id="UP000294480"/>
    </source>
</evidence>
<dbReference type="SUPFAM" id="SSF55874">
    <property type="entry name" value="ATPase domain of HSP90 chaperone/DNA topoisomerase II/histidine kinase"/>
    <property type="match status" value="1"/>
</dbReference>
<dbReference type="InterPro" id="IPR004358">
    <property type="entry name" value="Sig_transdc_His_kin-like_C"/>
</dbReference>
<sequence>MNTPVVNTPQKRRIRILVEWLIILFLILGFGFAVKQYGVFDMLDLATYDKLAWKREQAPDSRIAIIEIDDKSLSQLGRWPWHRRVHAQFLDQLSQARTAGVFMNILFIEPSEHPEDDQALAKSIQKMRNLVLPAMLATEDGQIFDLSHPEDPARINRPLEQFTKNTRVGLVAAEPDIDNVLRRMYSAYDVQGQKLVNSSLLLLEPNAQPEVEQQLIPYTGGMDNYDSYSYIDVLNGIVPISEFTGKYVLIGATAKGLGSIFRTPFGMMSGVEIQANVLDGLLNNRDIAVPSPNETLFYTLLPIVVLMLGFLVVGERWHLYWLMLVQGVVISGCAYLFVGQHIWVPATTSIILMALAYVLWIWRRIAGVMRYFDAQIKQYNKQNNPSGNNKNQKFALNWTLYKVFGQIEALQKEQRQTQALNRELIAYLSHDLRTPQVSILSSIALYKKSANPLAEKTIDALHATIEDNVHKTLHYAKNLVELNHVQSGKLMFETHHLQHIVDYAVEQLHNQAKQKRIELNVERNPELESWVNIDGELIERALVNLISNAIRYSPSDSQITIRLQHATHDGRAWASVSISDQGQGMSQAQQDQLLGRETASNPAAKAPIQNHVSQKAPDAAGSMGIGWRMIRSVIQRHNGRLDIDSTPNQGSTVTISLPLDV</sequence>
<evidence type="ECO:0000256" key="9">
    <source>
        <dbReference type="SAM" id="Phobius"/>
    </source>
</evidence>
<gene>
    <name evidence="11" type="ORF">DFR44_11088</name>
</gene>